<evidence type="ECO:0000256" key="1">
    <source>
        <dbReference type="SAM" id="Phobius"/>
    </source>
</evidence>
<dbReference type="InterPro" id="IPR012902">
    <property type="entry name" value="N_methyl_site"/>
</dbReference>
<comment type="caution">
    <text evidence="2">The sequence shown here is derived from an EMBL/GenBank/DDBJ whole genome shotgun (WGS) entry which is preliminary data.</text>
</comment>
<gene>
    <name evidence="2" type="ORF">ELQ92_05905</name>
</gene>
<accession>A0A444QC69</accession>
<organism evidence="2 3">
    <name type="scientific">Labedella populi</name>
    <dbReference type="NCBI Taxonomy" id="2498850"/>
    <lineage>
        <taxon>Bacteria</taxon>
        <taxon>Bacillati</taxon>
        <taxon>Actinomycetota</taxon>
        <taxon>Actinomycetes</taxon>
        <taxon>Micrococcales</taxon>
        <taxon>Microbacteriaceae</taxon>
        <taxon>Labedella</taxon>
    </lineage>
</organism>
<protein>
    <submittedName>
        <fullName evidence="2">Uncharacterized protein</fullName>
    </submittedName>
</protein>
<dbReference type="OrthoDB" id="5117357at2"/>
<dbReference type="AlphaFoldDB" id="A0A444QC69"/>
<dbReference type="RefSeq" id="WP_128498099.1">
    <property type="nucleotide sequence ID" value="NZ_RZNC01000002.1"/>
</dbReference>
<keyword evidence="1" id="KW-1133">Transmembrane helix</keyword>
<dbReference type="PROSITE" id="PS00409">
    <property type="entry name" value="PROKAR_NTER_METHYL"/>
    <property type="match status" value="1"/>
</dbReference>
<keyword evidence="1" id="KW-0472">Membrane</keyword>
<dbReference type="EMBL" id="RZNC01000002">
    <property type="protein sequence ID" value="RWZ64299.1"/>
    <property type="molecule type" value="Genomic_DNA"/>
</dbReference>
<evidence type="ECO:0000313" key="3">
    <source>
        <dbReference type="Proteomes" id="UP000288603"/>
    </source>
</evidence>
<evidence type="ECO:0000313" key="2">
    <source>
        <dbReference type="EMBL" id="RWZ64299.1"/>
    </source>
</evidence>
<name>A0A444QC69_9MICO</name>
<reference evidence="2 3" key="1">
    <citation type="submission" date="2018-12" db="EMBL/GenBank/DDBJ databases">
        <authorList>
            <person name="Li F."/>
        </authorList>
    </citation>
    <scope>NUCLEOTIDE SEQUENCE [LARGE SCALE GENOMIC DNA]</scope>
    <source>
        <strain evidence="2 3">8H24J-4-2</strain>
    </source>
</reference>
<proteinExistence type="predicted"/>
<feature type="transmembrane region" description="Helical" evidence="1">
    <location>
        <begin position="21"/>
        <end position="45"/>
    </location>
</feature>
<sequence>MTLERERARRRYSSQTGESGMSLVELVVGILVFGIVTTLIANLYISTVQVVSVSSSLDTNTRMASNGMNEMTRVVRAGTPYPVAGAIEPKPTFVAADGTSLTMYAYVNLANSDQTPVRVRFSVVDDNLMETTWAAAGPVNGFYSFPAWEAPTATRELAASVVPQAEALSDGGARQPLFTYSDVNGAAITVPPGGVTDEETLRSIASVTITLTIQGSTTDERARVTLVNTVGIPNLGQNRTLP</sequence>
<dbReference type="Proteomes" id="UP000288603">
    <property type="component" value="Unassembled WGS sequence"/>
</dbReference>
<keyword evidence="3" id="KW-1185">Reference proteome</keyword>
<keyword evidence="1" id="KW-0812">Transmembrane</keyword>